<gene>
    <name evidence="1" type="ORF">Dalu01_03624</name>
</gene>
<name>A0ABP9XIL9_9DEIO</name>
<comment type="caution">
    <text evidence="1">The sequence shown here is derived from an EMBL/GenBank/DDBJ whole genome shotgun (WGS) entry which is preliminary data.</text>
</comment>
<evidence type="ECO:0000313" key="1">
    <source>
        <dbReference type="EMBL" id="GAA5535200.1"/>
    </source>
</evidence>
<organism evidence="1 2">
    <name type="scientific">Deinococcus aluminii</name>
    <dbReference type="NCBI Taxonomy" id="1656885"/>
    <lineage>
        <taxon>Bacteria</taxon>
        <taxon>Thermotogati</taxon>
        <taxon>Deinococcota</taxon>
        <taxon>Deinococci</taxon>
        <taxon>Deinococcales</taxon>
        <taxon>Deinococcaceae</taxon>
        <taxon>Deinococcus</taxon>
    </lineage>
</organism>
<reference evidence="1 2" key="1">
    <citation type="submission" date="2024-02" db="EMBL/GenBank/DDBJ databases">
        <title>Deinococcus aluminii NBRC 112889.</title>
        <authorList>
            <person name="Ichikawa N."/>
            <person name="Katano-Makiyama Y."/>
            <person name="Hidaka K."/>
        </authorList>
    </citation>
    <scope>NUCLEOTIDE SEQUENCE [LARGE SCALE GENOMIC DNA]</scope>
    <source>
        <strain evidence="1 2">NBRC 112889</strain>
    </source>
</reference>
<dbReference type="RefSeq" id="WP_345458075.1">
    <property type="nucleotide sequence ID" value="NZ_BAABRV010000020.1"/>
</dbReference>
<sequence>MKAIFGGRTRPYPRKNGGGMAYGVIVILPDTQEAGCVQDPLRCGTNAALDAKLSGLEIGTELDLDIQPRMFMGKPQGFDVLGING</sequence>
<dbReference type="Proteomes" id="UP001404956">
    <property type="component" value="Unassembled WGS sequence"/>
</dbReference>
<proteinExistence type="predicted"/>
<accession>A0ABP9XIL9</accession>
<keyword evidence="2" id="KW-1185">Reference proteome</keyword>
<evidence type="ECO:0000313" key="2">
    <source>
        <dbReference type="Proteomes" id="UP001404956"/>
    </source>
</evidence>
<dbReference type="EMBL" id="BAABRV010000020">
    <property type="protein sequence ID" value="GAA5535200.1"/>
    <property type="molecule type" value="Genomic_DNA"/>
</dbReference>
<protein>
    <submittedName>
        <fullName evidence="1">Uncharacterized protein</fullName>
    </submittedName>
</protein>